<dbReference type="EMBL" id="CABVGP010000002">
    <property type="protein sequence ID" value="VVJ21610.1"/>
    <property type="molecule type" value="Genomic_DNA"/>
</dbReference>
<dbReference type="Proteomes" id="UP000399805">
    <property type="component" value="Unassembled WGS sequence"/>
</dbReference>
<evidence type="ECO:0000313" key="1">
    <source>
        <dbReference type="EMBL" id="VVJ21610.1"/>
    </source>
</evidence>
<accession>A0A6I8LWU3</accession>
<sequence>MAFVDIRIPRVTVPESRLRSRKGLSRRCSRSFPLVTAVSD</sequence>
<name>A0A6I8LWU3_9PSEU</name>
<proteinExistence type="predicted"/>
<gene>
    <name evidence="1" type="ORF">AA23TX_06631</name>
</gene>
<keyword evidence="2" id="KW-1185">Reference proteome</keyword>
<organism evidence="1 2">
    <name type="scientific">Amycolatopsis camponoti</name>
    <dbReference type="NCBI Taxonomy" id="2606593"/>
    <lineage>
        <taxon>Bacteria</taxon>
        <taxon>Bacillati</taxon>
        <taxon>Actinomycetota</taxon>
        <taxon>Actinomycetes</taxon>
        <taxon>Pseudonocardiales</taxon>
        <taxon>Pseudonocardiaceae</taxon>
        <taxon>Amycolatopsis</taxon>
    </lineage>
</organism>
<dbReference type="AlphaFoldDB" id="A0A6I8LWU3"/>
<evidence type="ECO:0000313" key="2">
    <source>
        <dbReference type="Proteomes" id="UP000399805"/>
    </source>
</evidence>
<reference evidence="1 2" key="1">
    <citation type="submission" date="2019-09" db="EMBL/GenBank/DDBJ databases">
        <authorList>
            <person name="Leyn A S."/>
        </authorList>
    </citation>
    <scope>NUCLEOTIDE SEQUENCE [LARGE SCALE GENOMIC DNA]</scope>
    <source>
        <strain evidence="1">AA231_1</strain>
    </source>
</reference>
<protein>
    <submittedName>
        <fullName evidence="1">Uncharacterized protein</fullName>
    </submittedName>
</protein>